<keyword evidence="5" id="KW-0808">Transferase</keyword>
<evidence type="ECO:0000256" key="6">
    <source>
        <dbReference type="ARBA" id="ARBA00022692"/>
    </source>
</evidence>
<evidence type="ECO:0000256" key="2">
    <source>
        <dbReference type="ARBA" id="ARBA00012513"/>
    </source>
</evidence>
<evidence type="ECO:0000259" key="24">
    <source>
        <dbReference type="PROSITE" id="PS51473"/>
    </source>
</evidence>
<dbReference type="GO" id="GO:0016020">
    <property type="term" value="C:membrane"/>
    <property type="evidence" value="ECO:0007669"/>
    <property type="project" value="UniProtKB-SubCell"/>
</dbReference>
<feature type="domain" description="Gnk2-homologous" evidence="24">
    <location>
        <begin position="154"/>
        <end position="261"/>
    </location>
</feature>
<dbReference type="Gene3D" id="3.30.200.20">
    <property type="entry name" value="Phosphorylase Kinase, domain 1"/>
    <property type="match status" value="2"/>
</dbReference>
<reference evidence="26" key="2">
    <citation type="submission" date="2025-08" db="UniProtKB">
        <authorList>
            <consortium name="RefSeq"/>
        </authorList>
    </citation>
    <scope>IDENTIFICATION</scope>
</reference>
<dbReference type="FunFam" id="3.30.430.20:FF:000002">
    <property type="entry name" value="Cysteine-rich receptor-like protein kinase 10"/>
    <property type="match status" value="1"/>
</dbReference>
<dbReference type="InterPro" id="IPR011009">
    <property type="entry name" value="Kinase-like_dom_sf"/>
</dbReference>
<keyword evidence="9 19" id="KW-0547">Nucleotide-binding</keyword>
<dbReference type="GO" id="GO:0004674">
    <property type="term" value="F:protein serine/threonine kinase activity"/>
    <property type="evidence" value="ECO:0007669"/>
    <property type="project" value="UniProtKB-KW"/>
</dbReference>
<comment type="catalytic activity">
    <reaction evidence="17">
        <text>L-threonyl-[protein] + ATP = O-phospho-L-threonyl-[protein] + ADP + H(+)</text>
        <dbReference type="Rhea" id="RHEA:46608"/>
        <dbReference type="Rhea" id="RHEA-COMP:11060"/>
        <dbReference type="Rhea" id="RHEA-COMP:11605"/>
        <dbReference type="ChEBI" id="CHEBI:15378"/>
        <dbReference type="ChEBI" id="CHEBI:30013"/>
        <dbReference type="ChEBI" id="CHEBI:30616"/>
        <dbReference type="ChEBI" id="CHEBI:61977"/>
        <dbReference type="ChEBI" id="CHEBI:456216"/>
        <dbReference type="EC" id="2.7.11.1"/>
    </reaction>
</comment>
<dbReference type="InterPro" id="IPR002902">
    <property type="entry name" value="GNK2"/>
</dbReference>
<dbReference type="CDD" id="cd14066">
    <property type="entry name" value="STKc_IRAK"/>
    <property type="match status" value="2"/>
</dbReference>
<dbReference type="CDD" id="cd23509">
    <property type="entry name" value="Gnk2-like"/>
    <property type="match status" value="3"/>
</dbReference>
<evidence type="ECO:0000256" key="17">
    <source>
        <dbReference type="ARBA" id="ARBA00047899"/>
    </source>
</evidence>
<dbReference type="InterPro" id="IPR001245">
    <property type="entry name" value="Ser-Thr/Tyr_kinase_cat_dom"/>
</dbReference>
<keyword evidence="12 21" id="KW-1133">Transmembrane helix</keyword>
<dbReference type="PANTHER" id="PTHR27002:SF1083">
    <property type="entry name" value="CYSTEINE-RICH RECEPTOR-LIKE PROTEIN KINASE 29"/>
    <property type="match status" value="1"/>
</dbReference>
<dbReference type="PANTHER" id="PTHR27002">
    <property type="entry name" value="RECEPTOR-LIKE SERINE/THREONINE-PROTEIN KINASE SD1-8"/>
    <property type="match status" value="1"/>
</dbReference>
<evidence type="ECO:0000313" key="25">
    <source>
        <dbReference type="Proteomes" id="UP000694886"/>
    </source>
</evidence>
<keyword evidence="4" id="KW-0597">Phosphoprotein</keyword>
<dbReference type="Proteomes" id="UP000694886">
    <property type="component" value="Chromosome 6"/>
</dbReference>
<dbReference type="PROSITE" id="PS00107">
    <property type="entry name" value="PROTEIN_KINASE_ATP"/>
    <property type="match status" value="1"/>
</dbReference>
<feature type="chain" id="PRO_5044326355" description="non-specific serine/threonine protein kinase" evidence="22">
    <location>
        <begin position="40"/>
        <end position="1248"/>
    </location>
</feature>
<feature type="domain" description="Gnk2-homologous" evidence="24">
    <location>
        <begin position="688"/>
        <end position="786"/>
    </location>
</feature>
<evidence type="ECO:0000256" key="14">
    <source>
        <dbReference type="ARBA" id="ARBA00023157"/>
    </source>
</evidence>
<evidence type="ECO:0000256" key="5">
    <source>
        <dbReference type="ARBA" id="ARBA00022679"/>
    </source>
</evidence>
<comment type="catalytic activity">
    <reaction evidence="18">
        <text>L-seryl-[protein] + ATP = O-phospho-L-seryl-[protein] + ADP + H(+)</text>
        <dbReference type="Rhea" id="RHEA:17989"/>
        <dbReference type="Rhea" id="RHEA-COMP:9863"/>
        <dbReference type="Rhea" id="RHEA-COMP:11604"/>
        <dbReference type="ChEBI" id="CHEBI:15378"/>
        <dbReference type="ChEBI" id="CHEBI:29999"/>
        <dbReference type="ChEBI" id="CHEBI:30616"/>
        <dbReference type="ChEBI" id="CHEBI:83421"/>
        <dbReference type="ChEBI" id="CHEBI:456216"/>
        <dbReference type="EC" id="2.7.11.1"/>
    </reaction>
</comment>
<dbReference type="InterPro" id="IPR017441">
    <property type="entry name" value="Protein_kinase_ATP_BS"/>
</dbReference>
<evidence type="ECO:0000256" key="11">
    <source>
        <dbReference type="ARBA" id="ARBA00022840"/>
    </source>
</evidence>
<dbReference type="FunFam" id="1.10.510.10:FF:001697">
    <property type="entry name" value="Uncharacterized protein"/>
    <property type="match status" value="1"/>
</dbReference>
<evidence type="ECO:0000256" key="22">
    <source>
        <dbReference type="SAM" id="SignalP"/>
    </source>
</evidence>
<dbReference type="Gramene" id="Tc06v2_t017250.1">
    <property type="protein sequence ID" value="Tc06v2_p017250.1"/>
    <property type="gene ID" value="Tc06v2_g017250"/>
</dbReference>
<keyword evidence="6 21" id="KW-0812">Transmembrane</keyword>
<name>A0AB32WKK8_THECC</name>
<evidence type="ECO:0000256" key="1">
    <source>
        <dbReference type="ARBA" id="ARBA00004167"/>
    </source>
</evidence>
<evidence type="ECO:0000256" key="9">
    <source>
        <dbReference type="ARBA" id="ARBA00022741"/>
    </source>
</evidence>
<dbReference type="EC" id="2.7.11.1" evidence="2"/>
<dbReference type="GO" id="GO:0009737">
    <property type="term" value="P:response to abscisic acid"/>
    <property type="evidence" value="ECO:0007669"/>
    <property type="project" value="UniProtKB-ARBA"/>
</dbReference>
<dbReference type="Gene3D" id="3.30.430.20">
    <property type="entry name" value="Gnk2 domain, C-X8-C-X2-C motif"/>
    <property type="match status" value="3"/>
</dbReference>
<dbReference type="AlphaFoldDB" id="A0AB32WKK8"/>
<organism evidence="25 26">
    <name type="scientific">Theobroma cacao</name>
    <name type="common">Cacao</name>
    <name type="synonym">Cocoa</name>
    <dbReference type="NCBI Taxonomy" id="3641"/>
    <lineage>
        <taxon>Eukaryota</taxon>
        <taxon>Viridiplantae</taxon>
        <taxon>Streptophyta</taxon>
        <taxon>Embryophyta</taxon>
        <taxon>Tracheophyta</taxon>
        <taxon>Spermatophyta</taxon>
        <taxon>Magnoliopsida</taxon>
        <taxon>eudicotyledons</taxon>
        <taxon>Gunneridae</taxon>
        <taxon>Pentapetalae</taxon>
        <taxon>rosids</taxon>
        <taxon>malvids</taxon>
        <taxon>Malvales</taxon>
        <taxon>Malvaceae</taxon>
        <taxon>Byttnerioideae</taxon>
        <taxon>Theobroma</taxon>
    </lineage>
</organism>
<proteinExistence type="predicted"/>
<feature type="domain" description="Gnk2-homologous" evidence="24">
    <location>
        <begin position="45"/>
        <end position="148"/>
    </location>
</feature>
<evidence type="ECO:0000256" key="19">
    <source>
        <dbReference type="PROSITE-ProRule" id="PRU10141"/>
    </source>
</evidence>
<comment type="subcellular location">
    <subcellularLocation>
        <location evidence="1">Membrane</location>
        <topology evidence="1">Single-pass membrane protein</topology>
    </subcellularLocation>
</comment>
<dbReference type="FunFam" id="3.30.200.20:FF:000142">
    <property type="entry name" value="Cysteine-rich receptor-like protein kinase 10"/>
    <property type="match status" value="1"/>
</dbReference>
<feature type="region of interest" description="Disordered" evidence="20">
    <location>
        <begin position="265"/>
        <end position="293"/>
    </location>
</feature>
<dbReference type="FunFam" id="3.30.430.20:FF:000003">
    <property type="entry name" value="Cysteine-rich RLK (RECEPTOR-like protein kinase) 10"/>
    <property type="match status" value="1"/>
</dbReference>
<evidence type="ECO:0000256" key="15">
    <source>
        <dbReference type="ARBA" id="ARBA00023170"/>
    </source>
</evidence>
<feature type="transmembrane region" description="Helical" evidence="21">
    <location>
        <begin position="299"/>
        <end position="320"/>
    </location>
</feature>
<keyword evidence="14" id="KW-1015">Disulfide bond</keyword>
<dbReference type="FunFam" id="3.30.200.20:FF:000195">
    <property type="entry name" value="G-type lectin S-receptor-like serine/threonine-protein kinase"/>
    <property type="match status" value="1"/>
</dbReference>
<evidence type="ECO:0000256" key="12">
    <source>
        <dbReference type="ARBA" id="ARBA00022989"/>
    </source>
</evidence>
<accession>A0AB32WKK8</accession>
<evidence type="ECO:0000256" key="4">
    <source>
        <dbReference type="ARBA" id="ARBA00022553"/>
    </source>
</evidence>
<dbReference type="PROSITE" id="PS00108">
    <property type="entry name" value="PROTEIN_KINASE_ST"/>
    <property type="match status" value="2"/>
</dbReference>
<dbReference type="InterPro" id="IPR000719">
    <property type="entry name" value="Prot_kinase_dom"/>
</dbReference>
<dbReference type="PROSITE" id="PS51473">
    <property type="entry name" value="GNK2"/>
    <property type="match status" value="3"/>
</dbReference>
<reference evidence="25" key="1">
    <citation type="journal article" date="1997" name="Nucleic Acids Res.">
        <title>tRNAscan-SE: a program for improved detection of transfer RNA genes in genomic sequence.</title>
        <authorList>
            <person name="Lowe T.M."/>
            <person name="Eddy S.R."/>
        </authorList>
    </citation>
    <scope>NUCLEOTIDE SEQUENCE [LARGE SCALE GENOMIC DNA]</scope>
    <source>
        <strain evidence="25">r\B97-61/B2</strain>
    </source>
</reference>
<evidence type="ECO:0000313" key="26">
    <source>
        <dbReference type="RefSeq" id="XP_017978356.1"/>
    </source>
</evidence>
<feature type="region of interest" description="Disordered" evidence="20">
    <location>
        <begin position="652"/>
        <end position="674"/>
    </location>
</feature>
<keyword evidence="13 21" id="KW-0472">Membrane</keyword>
<evidence type="ECO:0000259" key="23">
    <source>
        <dbReference type="PROSITE" id="PS50011"/>
    </source>
</evidence>
<sequence>MASCTKTGEGQGETLAMGCSGRLLFYCSVIVSLAALALADESDPYFECRHVEDKGNYTANSTYQANLNGIVSQLSSLTEFNYGFFNLSAGESPDKVNAIALCSGDRTQDECNSCLNHTATVLLQRCPWYKEATAWYEFCLVRYANRDIFGQLENEPRTCAYNERNASNPEQFNNGLSELLNNLSSIAAAGGPLRKYAAGNASAGNLQKVYAAVQCTPDMDEQNCTACLNHGKQEFLNCCYGRIGCRVLRPTCILRYESDPFYNQTLVPLPSSPPSPTPPGPTSPPTPRGGKGNNTTRTVIIVIASVVSFLILIIVSICIFSRRRKPFEKVETADVQITGAESLQFDFATVLDATNNFSDANKLGQGGFGAVYKGQLPNGQKIAVKRLSRGSEQGDLEFKNEVLLVAKLQHRNLVRLLGFCLEGQERLLIYEFVPNRSLDHFIFDPIKRAQLDWETRYKIIAGIARGLLYLHEDSRLRIIHRDLKASNILLDTDMIPKIADFGMARLFGQDESQANTSRIVGTYGYMAPEYVINGQFSVKSDVFSFGVLLLEIISGQKSNRFRYEETEEYLLNFAWRNWREGTALNLIDPTLSDGSRDEMMRCIHIGLLCVQENVAGRPTMASVVFMLNSFSTTLAVPSQPAFALQSNNIESDRSSSLGTNSWPSESNQSKNELLPVSQNEVSITELSPRYYHYCLGPDNDTATAGYKSNLTDVLDSISSKASDHSFYNDSLNGIYSLFLCRGDVSSDVCQDCVSNATQTLTQRCPSDKSAIIWYDQCMLRYSNINIFGLVRLLPGVSMWNTLNKTSPDEGNIGAQVQQRSQCQCMFFLFERLVRPDRELLHREKRMANLTPSCYIRYEMYQFYEQPSAPPPENEEYSEEGTSQVILLRSCQGSKRADLMEAGIHLSDEDHSGELHHINLATIQSATNNFSRGNKLGEGGFGPVYKGKMPNGKEIAVKRLSLKSRQGLEEFKNEVKLIFKLQHKNLVRLLGYCLEENEKLLVYEYMANTSLDAFLFDPEKCKVLDWEKRSNIINGTARGLQYLHEDSRLKIIHRDLKASNVLLDDGMNPKISDFGTARIFGGNQIEANTERVVGTYEYMAPEYALEGLFSNKSDVYSFGILMLEILSGKKNRGFYRQDCGQSLITYAWQLWKDGRGLELIDSNIADGCPIHDVARWIHIALLCVQDDPALRPTMSSVILMLGSRSVNLPQPSSPPYSAARFVTTSDLSSTTQTGTGILTSGQSSTTASS</sequence>
<dbReference type="SMART" id="SM00220">
    <property type="entry name" value="S_TKc"/>
    <property type="match status" value="2"/>
</dbReference>
<evidence type="ECO:0000256" key="8">
    <source>
        <dbReference type="ARBA" id="ARBA00022737"/>
    </source>
</evidence>
<keyword evidence="8" id="KW-0677">Repeat</keyword>
<feature type="compositionally biased region" description="Pro residues" evidence="20">
    <location>
        <begin position="270"/>
        <end position="287"/>
    </location>
</feature>
<dbReference type="GeneID" id="18597047"/>
<dbReference type="Gene3D" id="1.10.510.10">
    <property type="entry name" value="Transferase(Phosphotransferase) domain 1"/>
    <property type="match status" value="2"/>
</dbReference>
<evidence type="ECO:0000256" key="7">
    <source>
        <dbReference type="ARBA" id="ARBA00022729"/>
    </source>
</evidence>
<dbReference type="InterPro" id="IPR008271">
    <property type="entry name" value="Ser/Thr_kinase_AS"/>
</dbReference>
<gene>
    <name evidence="26" type="primary">LOC18597047</name>
</gene>
<keyword evidence="7 22" id="KW-0732">Signal</keyword>
<evidence type="ECO:0000256" key="3">
    <source>
        <dbReference type="ARBA" id="ARBA00022527"/>
    </source>
</evidence>
<dbReference type="InterPro" id="IPR038408">
    <property type="entry name" value="GNK2_sf"/>
</dbReference>
<keyword evidence="10" id="KW-0418">Kinase</keyword>
<evidence type="ECO:0000256" key="18">
    <source>
        <dbReference type="ARBA" id="ARBA00048679"/>
    </source>
</evidence>
<feature type="domain" description="Protein kinase" evidence="23">
    <location>
        <begin position="357"/>
        <end position="631"/>
    </location>
</feature>
<dbReference type="GO" id="GO:0005524">
    <property type="term" value="F:ATP binding"/>
    <property type="evidence" value="ECO:0007669"/>
    <property type="project" value="UniProtKB-UniRule"/>
</dbReference>
<keyword evidence="11 19" id="KW-0067">ATP-binding</keyword>
<keyword evidence="16" id="KW-0325">Glycoprotein</keyword>
<protein>
    <recommendedName>
        <fullName evidence="2">non-specific serine/threonine protein kinase</fullName>
        <ecNumber evidence="2">2.7.11.1</ecNumber>
    </recommendedName>
</protein>
<dbReference type="FunFam" id="1.10.510.10:FF:000343">
    <property type="entry name" value="Cysteine-rich receptor-like protein kinase 28"/>
    <property type="match status" value="1"/>
</dbReference>
<dbReference type="RefSeq" id="XP_017978356.1">
    <property type="nucleotide sequence ID" value="XM_018122867.1"/>
</dbReference>
<evidence type="ECO:0000256" key="20">
    <source>
        <dbReference type="SAM" id="MobiDB-lite"/>
    </source>
</evidence>
<feature type="region of interest" description="Disordered" evidence="20">
    <location>
        <begin position="1227"/>
        <end position="1248"/>
    </location>
</feature>
<dbReference type="SUPFAM" id="SSF56112">
    <property type="entry name" value="Protein kinase-like (PK-like)"/>
    <property type="match status" value="2"/>
</dbReference>
<keyword evidence="3" id="KW-0723">Serine/threonine-protein kinase</keyword>
<keyword evidence="15" id="KW-0675">Receptor</keyword>
<evidence type="ECO:0000256" key="21">
    <source>
        <dbReference type="SAM" id="Phobius"/>
    </source>
</evidence>
<dbReference type="KEGG" id="tcc:18597047"/>
<feature type="signal peptide" evidence="22">
    <location>
        <begin position="1"/>
        <end position="39"/>
    </location>
</feature>
<dbReference type="Pfam" id="PF07714">
    <property type="entry name" value="PK_Tyr_Ser-Thr"/>
    <property type="match status" value="2"/>
</dbReference>
<evidence type="ECO:0000256" key="13">
    <source>
        <dbReference type="ARBA" id="ARBA00023136"/>
    </source>
</evidence>
<dbReference type="Pfam" id="PF01657">
    <property type="entry name" value="Stress-antifung"/>
    <property type="match status" value="3"/>
</dbReference>
<feature type="domain" description="Protein kinase" evidence="23">
    <location>
        <begin position="929"/>
        <end position="1207"/>
    </location>
</feature>
<dbReference type="PROSITE" id="PS50011">
    <property type="entry name" value="PROTEIN_KINASE_DOM"/>
    <property type="match status" value="2"/>
</dbReference>
<evidence type="ECO:0000256" key="16">
    <source>
        <dbReference type="ARBA" id="ARBA00023180"/>
    </source>
</evidence>
<feature type="binding site" evidence="19">
    <location>
        <position position="385"/>
    </location>
    <ligand>
        <name>ATP</name>
        <dbReference type="ChEBI" id="CHEBI:30616"/>
    </ligand>
</feature>
<evidence type="ECO:0000256" key="10">
    <source>
        <dbReference type="ARBA" id="ARBA00022777"/>
    </source>
</evidence>